<reference evidence="2" key="1">
    <citation type="submission" date="2024-06" db="EMBL/GenBank/DDBJ databases">
        <title>Genome sequence of Vogesella sp. MAHUQ-64.</title>
        <authorList>
            <person name="Huq M.A."/>
        </authorList>
    </citation>
    <scope>NUCLEOTIDE SEQUENCE</scope>
    <source>
        <strain evidence="2">MAHUQ-64</strain>
    </source>
</reference>
<evidence type="ECO:0000313" key="2">
    <source>
        <dbReference type="EMBL" id="MEQ6290580.1"/>
    </source>
</evidence>
<dbReference type="InterPro" id="IPR002347">
    <property type="entry name" value="SDR_fam"/>
</dbReference>
<evidence type="ECO:0000313" key="3">
    <source>
        <dbReference type="Proteomes" id="UP001433638"/>
    </source>
</evidence>
<protein>
    <submittedName>
        <fullName evidence="2">SDR family oxidoreductase</fullName>
    </submittedName>
</protein>
<dbReference type="CDD" id="cd05233">
    <property type="entry name" value="SDR_c"/>
    <property type="match status" value="1"/>
</dbReference>
<dbReference type="InterPro" id="IPR036291">
    <property type="entry name" value="NAD(P)-bd_dom_sf"/>
</dbReference>
<dbReference type="Proteomes" id="UP001433638">
    <property type="component" value="Unassembled WGS sequence"/>
</dbReference>
<dbReference type="PANTHER" id="PTHR42760">
    <property type="entry name" value="SHORT-CHAIN DEHYDROGENASES/REDUCTASES FAMILY MEMBER"/>
    <property type="match status" value="1"/>
</dbReference>
<evidence type="ECO:0000256" key="1">
    <source>
        <dbReference type="ARBA" id="ARBA00006484"/>
    </source>
</evidence>
<dbReference type="SUPFAM" id="SSF51735">
    <property type="entry name" value="NAD(P)-binding Rossmann-fold domains"/>
    <property type="match status" value="1"/>
</dbReference>
<comment type="caution">
    <text evidence="2">The sequence shown here is derived from an EMBL/GenBank/DDBJ whole genome shotgun (WGS) entry which is preliminary data.</text>
</comment>
<organism evidence="2 3">
    <name type="scientific">Vogesella oryzagri</name>
    <dbReference type="NCBI Taxonomy" id="3160864"/>
    <lineage>
        <taxon>Bacteria</taxon>
        <taxon>Pseudomonadati</taxon>
        <taxon>Pseudomonadota</taxon>
        <taxon>Betaproteobacteria</taxon>
        <taxon>Neisseriales</taxon>
        <taxon>Chromobacteriaceae</taxon>
        <taxon>Vogesella</taxon>
    </lineage>
</organism>
<dbReference type="PRINTS" id="PR00080">
    <property type="entry name" value="SDRFAMILY"/>
</dbReference>
<comment type="similarity">
    <text evidence="1">Belongs to the short-chain dehydrogenases/reductases (SDR) family.</text>
</comment>
<proteinExistence type="inferred from homology"/>
<dbReference type="Pfam" id="PF13561">
    <property type="entry name" value="adh_short_C2"/>
    <property type="match status" value="1"/>
</dbReference>
<dbReference type="Gene3D" id="3.40.50.720">
    <property type="entry name" value="NAD(P)-binding Rossmann-like Domain"/>
    <property type="match status" value="1"/>
</dbReference>
<dbReference type="RefSeq" id="WP_349586206.1">
    <property type="nucleotide sequence ID" value="NZ_JBEFLD010000004.1"/>
</dbReference>
<sequence>MQAASNGRLAGKVAIVTGSGSGIGRGCALMFAREGARVVGADIDTAAAQETVQLAAAEGLSIDSVQPCDLTNPAQVQALVDFTVARHGGLDVLVNAGAFGAFKWIEDMDFLADWKRTLSGELDVVFLPCQAAWPQLKARGGGAIINFASANAHGAFKPLPALAHCAGKGGVLAMTRQLAMEGGPHGIRANTISPALIETSATRIPLSTIPGFRNAVLDKTMIKRLGQPEDIGWCAIFLASDEASWITGADVPVDGGSTAW</sequence>
<accession>A0ABV1M4K2</accession>
<dbReference type="PRINTS" id="PR00081">
    <property type="entry name" value="GDHRDH"/>
</dbReference>
<name>A0ABV1M4K2_9NEIS</name>
<dbReference type="EMBL" id="JBEFLD010000004">
    <property type="protein sequence ID" value="MEQ6290580.1"/>
    <property type="molecule type" value="Genomic_DNA"/>
</dbReference>
<gene>
    <name evidence="2" type="ORF">ABNW52_08130</name>
</gene>
<keyword evidence="3" id="KW-1185">Reference proteome</keyword>